<evidence type="ECO:0000256" key="7">
    <source>
        <dbReference type="ARBA" id="ARBA00023295"/>
    </source>
</evidence>
<proteinExistence type="inferred from homology"/>
<dbReference type="Proteomes" id="UP000305848">
    <property type="component" value="Unassembled WGS sequence"/>
</dbReference>
<comment type="caution">
    <text evidence="10">The sequence shown here is derived from an EMBL/GenBank/DDBJ whole genome shotgun (WGS) entry which is preliminary data.</text>
</comment>
<dbReference type="GO" id="GO:0000272">
    <property type="term" value="P:polysaccharide catabolic process"/>
    <property type="evidence" value="ECO:0007669"/>
    <property type="project" value="TreeGrafter"/>
</dbReference>
<keyword evidence="5" id="KW-0378">Hydrolase</keyword>
<dbReference type="PANTHER" id="PTHR43576">
    <property type="entry name" value="ALPHA-L-ARABINOFURANOSIDASE C-RELATED"/>
    <property type="match status" value="1"/>
</dbReference>
<comment type="subunit">
    <text evidence="3">Homohexamer; trimer of dimers.</text>
</comment>
<dbReference type="RefSeq" id="WP_137262014.1">
    <property type="nucleotide sequence ID" value="NZ_SZQL01000008.1"/>
</dbReference>
<comment type="similarity">
    <text evidence="2">Belongs to the glycosyl hydrolase 51 family.</text>
</comment>
<evidence type="ECO:0000256" key="8">
    <source>
        <dbReference type="SAM" id="SignalP"/>
    </source>
</evidence>
<dbReference type="SUPFAM" id="SSF51445">
    <property type="entry name" value="(Trans)glycosidases"/>
    <property type="match status" value="1"/>
</dbReference>
<dbReference type="GO" id="GO:0046373">
    <property type="term" value="P:L-arabinose metabolic process"/>
    <property type="evidence" value="ECO:0007669"/>
    <property type="project" value="InterPro"/>
</dbReference>
<evidence type="ECO:0000259" key="9">
    <source>
        <dbReference type="SMART" id="SM00813"/>
    </source>
</evidence>
<feature type="signal peptide" evidence="8">
    <location>
        <begin position="1"/>
        <end position="26"/>
    </location>
</feature>
<feature type="chain" id="PRO_5020309463" description="non-reducing end alpha-L-arabinofuranosidase" evidence="8">
    <location>
        <begin position="27"/>
        <end position="532"/>
    </location>
</feature>
<dbReference type="InterPro" id="IPR055235">
    <property type="entry name" value="ASD1_cat"/>
</dbReference>
<accession>A0A4U3L293</accession>
<dbReference type="OrthoDB" id="9758333at2"/>
<dbReference type="EMBL" id="SZQL01000008">
    <property type="protein sequence ID" value="TKK68334.1"/>
    <property type="molecule type" value="Genomic_DNA"/>
</dbReference>
<evidence type="ECO:0000256" key="3">
    <source>
        <dbReference type="ARBA" id="ARBA00011165"/>
    </source>
</evidence>
<keyword evidence="11" id="KW-1185">Reference proteome</keyword>
<dbReference type="Pfam" id="PF06964">
    <property type="entry name" value="Alpha-L-AF_C"/>
    <property type="match status" value="1"/>
</dbReference>
<organism evidence="10 11">
    <name type="scientific">Ilyomonas limi</name>
    <dbReference type="NCBI Taxonomy" id="2575867"/>
    <lineage>
        <taxon>Bacteria</taxon>
        <taxon>Pseudomonadati</taxon>
        <taxon>Bacteroidota</taxon>
        <taxon>Chitinophagia</taxon>
        <taxon>Chitinophagales</taxon>
        <taxon>Chitinophagaceae</taxon>
        <taxon>Ilyomonas</taxon>
    </lineage>
</organism>
<feature type="domain" description="Alpha-L-arabinofuranosidase C-terminal" evidence="9">
    <location>
        <begin position="319"/>
        <end position="522"/>
    </location>
</feature>
<keyword evidence="7" id="KW-0326">Glycosidase</keyword>
<evidence type="ECO:0000256" key="1">
    <source>
        <dbReference type="ARBA" id="ARBA00001462"/>
    </source>
</evidence>
<dbReference type="Gene3D" id="3.20.20.80">
    <property type="entry name" value="Glycosidases"/>
    <property type="match status" value="1"/>
</dbReference>
<evidence type="ECO:0000313" key="10">
    <source>
        <dbReference type="EMBL" id="TKK68334.1"/>
    </source>
</evidence>
<evidence type="ECO:0000256" key="5">
    <source>
        <dbReference type="ARBA" id="ARBA00022801"/>
    </source>
</evidence>
<comment type="catalytic activity">
    <reaction evidence="1">
        <text>Hydrolysis of terminal non-reducing alpha-L-arabinofuranoside residues in alpha-L-arabinosides.</text>
        <dbReference type="EC" id="3.2.1.55"/>
    </reaction>
</comment>
<dbReference type="Gene3D" id="2.60.40.1180">
    <property type="entry name" value="Golgi alpha-mannosidase II"/>
    <property type="match status" value="1"/>
</dbReference>
<name>A0A4U3L293_9BACT</name>
<dbReference type="SMART" id="SM00813">
    <property type="entry name" value="Alpha-L-AF_C"/>
    <property type="match status" value="1"/>
</dbReference>
<sequence>MNTRFRLVFTVLILAFNPLHFSNLYAQNARIKIDLDRTIGEVDPHIYGNFVEHLGRCVYGGIYDPDNKLSDKNGFRKDVMTAVQNLHPTIIRYPGGNFVSNYNWLDGVGPKSERVPRLELAWYTLEPNLFGTNEFMQYVRSVNAEPYFTVNMGTGTIEEARRWVEYCNVKDGPYYAELRKKHGFPEPWNITYWSLGNEMDGPWQMGHLSAEDYVKKAREAAKLMVRTSPGIKLVAAGSSNYRAGADPDHWNQTVLTELKDVIDYIAIHMYVGNPDSNYYNFIATPLVLEQRTKIIKGMIAQAMQTASRGDRDPIYIAWDEYNVWYRARRGASATGRNALEEKYNLEDALVIAEFLNAFIRNADVVKMANLAQLVNVIAPIFTNENGMFKQTIYYPLQLFANHVSGTSLDVFVDCKNYSTERFNLGLGETTAQLSKVPYLDVSATYKAGEVTLCVVNRNKEEAITTDILSQNGAFSGTFEVFEVNGPDIKSGNDFNKEVVKTVEKPAINASGNKIMYSFPPHSFTMLKGKLTK</sequence>
<evidence type="ECO:0000256" key="6">
    <source>
        <dbReference type="ARBA" id="ARBA00023277"/>
    </source>
</evidence>
<keyword evidence="8" id="KW-0732">Signal</keyword>
<dbReference type="InterPro" id="IPR010720">
    <property type="entry name" value="Alpha-L-AF_C"/>
</dbReference>
<evidence type="ECO:0000256" key="4">
    <source>
        <dbReference type="ARBA" id="ARBA00012670"/>
    </source>
</evidence>
<evidence type="ECO:0000313" key="11">
    <source>
        <dbReference type="Proteomes" id="UP000305848"/>
    </source>
</evidence>
<dbReference type="AlphaFoldDB" id="A0A4U3L293"/>
<gene>
    <name evidence="10" type="ORF">FC093_11935</name>
</gene>
<dbReference type="InterPro" id="IPR017853">
    <property type="entry name" value="GH"/>
</dbReference>
<dbReference type="PANTHER" id="PTHR43576:SF3">
    <property type="entry name" value="ALPHA-L-ARABINOFURANOSIDASE C"/>
    <property type="match status" value="1"/>
</dbReference>
<dbReference type="GO" id="GO:0046556">
    <property type="term" value="F:alpha-L-arabinofuranosidase activity"/>
    <property type="evidence" value="ECO:0007669"/>
    <property type="project" value="UniProtKB-EC"/>
</dbReference>
<dbReference type="InterPro" id="IPR013780">
    <property type="entry name" value="Glyco_hydro_b"/>
</dbReference>
<dbReference type="Pfam" id="PF22848">
    <property type="entry name" value="ASD1_dom"/>
    <property type="match status" value="1"/>
</dbReference>
<dbReference type="SUPFAM" id="SSF51011">
    <property type="entry name" value="Glycosyl hydrolase domain"/>
    <property type="match status" value="1"/>
</dbReference>
<reference evidence="10 11" key="1">
    <citation type="submission" date="2019-05" db="EMBL/GenBank/DDBJ databases">
        <title>Panacibacter sp. strain 17mud1-8 Genome sequencing and assembly.</title>
        <authorList>
            <person name="Chhetri G."/>
        </authorList>
    </citation>
    <scope>NUCLEOTIDE SEQUENCE [LARGE SCALE GENOMIC DNA]</scope>
    <source>
        <strain evidence="10 11">17mud1-8</strain>
    </source>
</reference>
<protein>
    <recommendedName>
        <fullName evidence="4">non-reducing end alpha-L-arabinofuranosidase</fullName>
        <ecNumber evidence="4">3.2.1.55</ecNumber>
    </recommendedName>
</protein>
<dbReference type="EC" id="3.2.1.55" evidence="4"/>
<evidence type="ECO:0000256" key="2">
    <source>
        <dbReference type="ARBA" id="ARBA00007186"/>
    </source>
</evidence>
<keyword evidence="6" id="KW-0119">Carbohydrate metabolism</keyword>